<proteinExistence type="predicted"/>
<keyword evidence="2" id="KW-1185">Reference proteome</keyword>
<dbReference type="EMBL" id="CM017880">
    <property type="protein sequence ID" value="KAG1360824.1"/>
    <property type="molecule type" value="Genomic_DNA"/>
</dbReference>
<organism evidence="1 2">
    <name type="scientific">Cocos nucifera</name>
    <name type="common">Coconut palm</name>
    <dbReference type="NCBI Taxonomy" id="13894"/>
    <lineage>
        <taxon>Eukaryota</taxon>
        <taxon>Viridiplantae</taxon>
        <taxon>Streptophyta</taxon>
        <taxon>Embryophyta</taxon>
        <taxon>Tracheophyta</taxon>
        <taxon>Spermatophyta</taxon>
        <taxon>Magnoliopsida</taxon>
        <taxon>Liliopsida</taxon>
        <taxon>Arecaceae</taxon>
        <taxon>Arecoideae</taxon>
        <taxon>Cocoseae</taxon>
        <taxon>Attaleinae</taxon>
        <taxon>Cocos</taxon>
    </lineage>
</organism>
<accession>A0A8K0IK37</accession>
<evidence type="ECO:0000313" key="1">
    <source>
        <dbReference type="EMBL" id="KAG1360824.1"/>
    </source>
</evidence>
<dbReference type="Proteomes" id="UP000797356">
    <property type="component" value="Chromosome 9"/>
</dbReference>
<reference evidence="1" key="2">
    <citation type="submission" date="2019-07" db="EMBL/GenBank/DDBJ databases">
        <authorList>
            <person name="Yang Y."/>
            <person name="Bocs S."/>
            <person name="Baudouin L."/>
        </authorList>
    </citation>
    <scope>NUCLEOTIDE SEQUENCE</scope>
    <source>
        <tissue evidence="1">Spear leaf of Hainan Tall coconut</tissue>
    </source>
</reference>
<dbReference type="OrthoDB" id="1919458at2759"/>
<gene>
    <name evidence="1" type="ORF">COCNU_09G002870</name>
</gene>
<dbReference type="AlphaFoldDB" id="A0A8K0IK37"/>
<protein>
    <submittedName>
        <fullName evidence="1">Putative NAC domain-containing protein 7</fullName>
    </submittedName>
</protein>
<evidence type="ECO:0000313" key="2">
    <source>
        <dbReference type="Proteomes" id="UP000797356"/>
    </source>
</evidence>
<sequence length="123" mass="13955">MHYHLPYEPFHQPQLESRKLPNYINHGNSLQSFTSLEDKTVQPTHQLQMVTFYNNSGDIDQAVEQVTDWRVLDKFVASQLSHDGTKGPGYSDADDILQVSNKQEAAVECASKSTSSCQIDLWK</sequence>
<reference evidence="1" key="1">
    <citation type="journal article" date="2017" name="Gigascience">
        <title>The genome draft of coconut (Cocos nucifera).</title>
        <authorList>
            <person name="Xiao Y."/>
            <person name="Xu P."/>
            <person name="Fan H."/>
            <person name="Baudouin L."/>
            <person name="Xia W."/>
            <person name="Bocs S."/>
            <person name="Xu J."/>
            <person name="Li Q."/>
            <person name="Guo A."/>
            <person name="Zhou L."/>
            <person name="Li J."/>
            <person name="Wu Y."/>
            <person name="Ma Z."/>
            <person name="Armero A."/>
            <person name="Issali A.E."/>
            <person name="Liu N."/>
            <person name="Peng M."/>
            <person name="Yang Y."/>
        </authorList>
    </citation>
    <scope>NUCLEOTIDE SEQUENCE</scope>
    <source>
        <tissue evidence="1">Spear leaf of Hainan Tall coconut</tissue>
    </source>
</reference>
<comment type="caution">
    <text evidence="1">The sequence shown here is derived from an EMBL/GenBank/DDBJ whole genome shotgun (WGS) entry which is preliminary data.</text>
</comment>
<name>A0A8K0IK37_COCNU</name>